<dbReference type="AlphaFoldDB" id="A0A0F3MTP2"/>
<reference evidence="3 4" key="1">
    <citation type="submission" date="2015-01" db="EMBL/GenBank/DDBJ databases">
        <title>Genome Sequencing of Rickettsiales.</title>
        <authorList>
            <person name="Daugherty S.C."/>
            <person name="Su Q."/>
            <person name="Abolude K."/>
            <person name="Beier-Sexton M."/>
            <person name="Carlyon J.A."/>
            <person name="Carter R."/>
            <person name="Day N.P."/>
            <person name="Dumler S.J."/>
            <person name="Dyachenko V."/>
            <person name="Godinez A."/>
            <person name="Kurtti T.J."/>
            <person name="Lichay M."/>
            <person name="Mullins K.E."/>
            <person name="Ott S."/>
            <person name="Pappas-Brown V."/>
            <person name="Paris D.H."/>
            <person name="Patel P."/>
            <person name="Richards A.L."/>
            <person name="Sadzewicz L."/>
            <person name="Sears K."/>
            <person name="Seidman D."/>
            <person name="Sengamalay N."/>
            <person name="Stenos J."/>
            <person name="Tallon L.J."/>
            <person name="Vincent G."/>
            <person name="Fraser C.M."/>
            <person name="Munderloh U."/>
            <person name="Dunning-Hotopp J.C."/>
        </authorList>
    </citation>
    <scope>NUCLEOTIDE SEQUENCE [LARGE SCALE GENOMIC DNA]</scope>
    <source>
        <strain evidence="3 4">Pedreira</strain>
    </source>
</reference>
<keyword evidence="1" id="KW-0812">Transmembrane</keyword>
<dbReference type="GO" id="GO:0006508">
    <property type="term" value="P:proteolysis"/>
    <property type="evidence" value="ECO:0007669"/>
    <property type="project" value="UniProtKB-KW"/>
</dbReference>
<sequence length="283" mass="31920">MSSLTITYIFLITTILISLFCRDKRPAYLGIGVTILAALYQGVINIIGVGALSIFAAITYTYFNLQLNKVLKTLLFISISVCFTAFAFHKVLGFFNLLAIDKIQLSELSIPFSMYLNFDKVMPALIIFSLSDLYILEKQESSDTIKYTLLSLLLCIAIIMVLSLISGYVLFEPKIPSILPIWAINNFFLVCMAEEVFFRGFLQRTFQNLLPNRQILAVIIASLIFGVAHFQGGIIYIALSTICGFFYGYTYYKTNKILCSMIVHFGLNLCHLLLFTYPALKTL</sequence>
<dbReference type="Proteomes" id="UP000033475">
    <property type="component" value="Unassembled WGS sequence"/>
</dbReference>
<dbReference type="Pfam" id="PF02517">
    <property type="entry name" value="Rce1-like"/>
    <property type="match status" value="1"/>
</dbReference>
<dbReference type="InterPro" id="IPR003675">
    <property type="entry name" value="Rce1/LyrA-like_dom"/>
</dbReference>
<evidence type="ECO:0000259" key="2">
    <source>
        <dbReference type="Pfam" id="PF02517"/>
    </source>
</evidence>
<dbReference type="PANTHER" id="PTHR43592">
    <property type="entry name" value="CAAX AMINO TERMINAL PROTEASE"/>
    <property type="match status" value="1"/>
</dbReference>
<evidence type="ECO:0000313" key="3">
    <source>
        <dbReference type="EMBL" id="KJV57969.1"/>
    </source>
</evidence>
<comment type="caution">
    <text evidence="3">The sequence shown here is derived from an EMBL/GenBank/DDBJ whole genome shotgun (WGS) entry which is preliminary data.</text>
</comment>
<organism evidence="3 4">
    <name type="scientific">Rickettsia felis str. Pedreira</name>
    <dbReference type="NCBI Taxonomy" id="1359196"/>
    <lineage>
        <taxon>Bacteria</taxon>
        <taxon>Pseudomonadati</taxon>
        <taxon>Pseudomonadota</taxon>
        <taxon>Alphaproteobacteria</taxon>
        <taxon>Rickettsiales</taxon>
        <taxon>Rickettsiaceae</taxon>
        <taxon>Rickettsieae</taxon>
        <taxon>Rickettsia</taxon>
        <taxon>spotted fever group</taxon>
    </lineage>
</organism>
<keyword evidence="1" id="KW-1133">Transmembrane helix</keyword>
<evidence type="ECO:0000256" key="1">
    <source>
        <dbReference type="SAM" id="Phobius"/>
    </source>
</evidence>
<keyword evidence="3" id="KW-0378">Hydrolase</keyword>
<keyword evidence="3" id="KW-0645">Protease</keyword>
<evidence type="ECO:0000313" key="4">
    <source>
        <dbReference type="Proteomes" id="UP000033475"/>
    </source>
</evidence>
<feature type="transmembrane region" description="Helical" evidence="1">
    <location>
        <begin position="177"/>
        <end position="198"/>
    </location>
</feature>
<feature type="transmembrane region" description="Helical" evidence="1">
    <location>
        <begin position="37"/>
        <end position="63"/>
    </location>
</feature>
<dbReference type="RefSeq" id="WP_011270839.1">
    <property type="nucleotide sequence ID" value="NZ_LANQ01000001.1"/>
</dbReference>
<feature type="transmembrane region" description="Helical" evidence="1">
    <location>
        <begin position="210"/>
        <end position="228"/>
    </location>
</feature>
<feature type="transmembrane region" description="Helical" evidence="1">
    <location>
        <begin position="234"/>
        <end position="252"/>
    </location>
</feature>
<dbReference type="EMBL" id="LANQ01000001">
    <property type="protein sequence ID" value="KJV57969.1"/>
    <property type="molecule type" value="Genomic_DNA"/>
</dbReference>
<dbReference type="GO" id="GO:0004175">
    <property type="term" value="F:endopeptidase activity"/>
    <property type="evidence" value="ECO:0007669"/>
    <property type="project" value="UniProtKB-ARBA"/>
</dbReference>
<keyword evidence="1" id="KW-0472">Membrane</keyword>
<proteinExistence type="predicted"/>
<dbReference type="PANTHER" id="PTHR43592:SF15">
    <property type="entry name" value="CAAX AMINO TERMINAL PROTEASE FAMILY PROTEIN"/>
    <property type="match status" value="1"/>
</dbReference>
<accession>A0A0F3MTP2</accession>
<feature type="domain" description="CAAX prenyl protease 2/Lysostaphin resistance protein A-like" evidence="2">
    <location>
        <begin position="179"/>
        <end position="269"/>
    </location>
</feature>
<name>A0A0F3MTP2_RICFI</name>
<dbReference type="GO" id="GO:0080120">
    <property type="term" value="P:CAAX-box protein maturation"/>
    <property type="evidence" value="ECO:0007669"/>
    <property type="project" value="UniProtKB-ARBA"/>
</dbReference>
<gene>
    <name evidence="3" type="ORF">RFEPED_0340</name>
</gene>
<feature type="transmembrane region" description="Helical" evidence="1">
    <location>
        <begin position="259"/>
        <end position="280"/>
    </location>
</feature>
<dbReference type="PATRIC" id="fig|1359196.3.peg.322"/>
<protein>
    <submittedName>
        <fullName evidence="3">CAAX protease self-immunity family protein</fullName>
    </submittedName>
</protein>
<feature type="transmembrane region" description="Helical" evidence="1">
    <location>
        <begin position="75"/>
        <end position="100"/>
    </location>
</feature>
<feature type="transmembrane region" description="Helical" evidence="1">
    <location>
        <begin position="148"/>
        <end position="171"/>
    </location>
</feature>